<comment type="similarity">
    <text evidence="9">Belongs to the GSP H family.</text>
</comment>
<reference evidence="13" key="1">
    <citation type="submission" date="2020-12" db="EMBL/GenBank/DDBJ databases">
        <title>Geomonas sp. Red875, isolated from river sediment.</title>
        <authorList>
            <person name="Xu Z."/>
            <person name="Zhang Z."/>
            <person name="Masuda Y."/>
            <person name="Itoh H."/>
            <person name="Senoo K."/>
        </authorList>
    </citation>
    <scope>NUCLEOTIDE SEQUENCE</scope>
    <source>
        <strain evidence="13">Red875</strain>
    </source>
</reference>
<evidence type="ECO:0000256" key="10">
    <source>
        <dbReference type="ARBA" id="ARBA00030775"/>
    </source>
</evidence>
<keyword evidence="4" id="KW-0488">Methylation</keyword>
<dbReference type="AlphaFoldDB" id="A0A8J7M2G8"/>
<dbReference type="InterPro" id="IPR012902">
    <property type="entry name" value="N_methyl_site"/>
</dbReference>
<dbReference type="Gene3D" id="3.30.700.10">
    <property type="entry name" value="Glycoprotein, Type 4 Pilin"/>
    <property type="match status" value="1"/>
</dbReference>
<dbReference type="PROSITE" id="PS00409">
    <property type="entry name" value="PROKAR_NTER_METHYL"/>
    <property type="match status" value="1"/>
</dbReference>
<evidence type="ECO:0000256" key="1">
    <source>
        <dbReference type="ARBA" id="ARBA00004377"/>
    </source>
</evidence>
<dbReference type="Pfam" id="PF12019">
    <property type="entry name" value="GspH"/>
    <property type="match status" value="1"/>
</dbReference>
<evidence type="ECO:0000259" key="12">
    <source>
        <dbReference type="Pfam" id="PF12019"/>
    </source>
</evidence>
<name>A0A8J7M2G8_9BACT</name>
<keyword evidence="7 11" id="KW-1133">Transmembrane helix</keyword>
<keyword evidence="3" id="KW-1003">Cell membrane</keyword>
<accession>A0A8J7M2G8</accession>
<evidence type="ECO:0000256" key="11">
    <source>
        <dbReference type="SAM" id="Phobius"/>
    </source>
</evidence>
<evidence type="ECO:0000256" key="9">
    <source>
        <dbReference type="ARBA" id="ARBA00025772"/>
    </source>
</evidence>
<evidence type="ECO:0000256" key="5">
    <source>
        <dbReference type="ARBA" id="ARBA00022519"/>
    </source>
</evidence>
<dbReference type="InterPro" id="IPR045584">
    <property type="entry name" value="Pilin-like"/>
</dbReference>
<evidence type="ECO:0000256" key="8">
    <source>
        <dbReference type="ARBA" id="ARBA00023136"/>
    </source>
</evidence>
<dbReference type="GO" id="GO:0005886">
    <property type="term" value="C:plasma membrane"/>
    <property type="evidence" value="ECO:0007669"/>
    <property type="project" value="UniProtKB-SubCell"/>
</dbReference>
<dbReference type="GO" id="GO:0015628">
    <property type="term" value="P:protein secretion by the type II secretion system"/>
    <property type="evidence" value="ECO:0007669"/>
    <property type="project" value="InterPro"/>
</dbReference>
<evidence type="ECO:0000313" key="14">
    <source>
        <dbReference type="Proteomes" id="UP000636888"/>
    </source>
</evidence>
<comment type="caution">
    <text evidence="13">The sequence shown here is derived from an EMBL/GenBank/DDBJ whole genome shotgun (WGS) entry which is preliminary data.</text>
</comment>
<keyword evidence="8 11" id="KW-0472">Membrane</keyword>
<evidence type="ECO:0000256" key="6">
    <source>
        <dbReference type="ARBA" id="ARBA00022692"/>
    </source>
</evidence>
<evidence type="ECO:0000313" key="13">
    <source>
        <dbReference type="EMBL" id="MBJ6727442.1"/>
    </source>
</evidence>
<feature type="domain" description="General secretion pathway GspH" evidence="12">
    <location>
        <begin position="41"/>
        <end position="136"/>
    </location>
</feature>
<dbReference type="Pfam" id="PF07963">
    <property type="entry name" value="N_methyl"/>
    <property type="match status" value="1"/>
</dbReference>
<dbReference type="InterPro" id="IPR022346">
    <property type="entry name" value="T2SS_GspH"/>
</dbReference>
<dbReference type="Proteomes" id="UP000636888">
    <property type="component" value="Unassembled WGS sequence"/>
</dbReference>
<dbReference type="EMBL" id="JAEMHM010000024">
    <property type="protein sequence ID" value="MBJ6727442.1"/>
    <property type="molecule type" value="Genomic_DNA"/>
</dbReference>
<dbReference type="SUPFAM" id="SSF54523">
    <property type="entry name" value="Pili subunits"/>
    <property type="match status" value="1"/>
</dbReference>
<proteinExistence type="inferred from homology"/>
<comment type="subcellular location">
    <subcellularLocation>
        <location evidence="1">Cell inner membrane</location>
        <topology evidence="1">Single-pass membrane protein</topology>
    </subcellularLocation>
</comment>
<keyword evidence="5" id="KW-0997">Cell inner membrane</keyword>
<organism evidence="13 14">
    <name type="scientific">Geomesophilobacter sediminis</name>
    <dbReference type="NCBI Taxonomy" id="2798584"/>
    <lineage>
        <taxon>Bacteria</taxon>
        <taxon>Pseudomonadati</taxon>
        <taxon>Thermodesulfobacteriota</taxon>
        <taxon>Desulfuromonadia</taxon>
        <taxon>Geobacterales</taxon>
        <taxon>Geobacteraceae</taxon>
        <taxon>Geomesophilobacter</taxon>
    </lineage>
</organism>
<evidence type="ECO:0000256" key="4">
    <source>
        <dbReference type="ARBA" id="ARBA00022481"/>
    </source>
</evidence>
<feature type="transmembrane region" description="Helical" evidence="11">
    <location>
        <begin position="6"/>
        <end position="27"/>
    </location>
</feature>
<keyword evidence="14" id="KW-1185">Reference proteome</keyword>
<protein>
    <recommendedName>
        <fullName evidence="2">Type II secretion system protein H</fullName>
    </recommendedName>
    <alternativeName>
        <fullName evidence="10">General secretion pathway protein H</fullName>
    </alternativeName>
</protein>
<dbReference type="RefSeq" id="WP_199386584.1">
    <property type="nucleotide sequence ID" value="NZ_JAEMHM010000024.1"/>
</dbReference>
<keyword evidence="6 11" id="KW-0812">Transmembrane</keyword>
<dbReference type="GO" id="GO:0015627">
    <property type="term" value="C:type II protein secretion system complex"/>
    <property type="evidence" value="ECO:0007669"/>
    <property type="project" value="InterPro"/>
</dbReference>
<evidence type="ECO:0000256" key="3">
    <source>
        <dbReference type="ARBA" id="ARBA00022475"/>
    </source>
</evidence>
<evidence type="ECO:0000256" key="2">
    <source>
        <dbReference type="ARBA" id="ARBA00021549"/>
    </source>
</evidence>
<sequence length="158" mass="17810">MDRSGFSLIEILVVLAITTLLGSFATIKYREYLQRYKSDQQTRSLRAELMRARIYAVTQQREVLVRFAPDHFHVYSSNVADDTPRTTRLAFPVSVKLSYGASQIKFDQRGMANLKGDICIEDQGGTGSVDSVIISPTRISIGKRQPGKDCNEDYIDLK</sequence>
<gene>
    <name evidence="13" type="ORF">JFN93_22235</name>
</gene>
<evidence type="ECO:0000256" key="7">
    <source>
        <dbReference type="ARBA" id="ARBA00022989"/>
    </source>
</evidence>
<dbReference type="NCBIfam" id="TIGR02532">
    <property type="entry name" value="IV_pilin_GFxxxE"/>
    <property type="match status" value="1"/>
</dbReference>